<dbReference type="Proteomes" id="UP000828390">
    <property type="component" value="Unassembled WGS sequence"/>
</dbReference>
<reference evidence="2" key="1">
    <citation type="journal article" date="2019" name="bioRxiv">
        <title>The Genome of the Zebra Mussel, Dreissena polymorpha: A Resource for Invasive Species Research.</title>
        <authorList>
            <person name="McCartney M.A."/>
            <person name="Auch B."/>
            <person name="Kono T."/>
            <person name="Mallez S."/>
            <person name="Zhang Y."/>
            <person name="Obille A."/>
            <person name="Becker A."/>
            <person name="Abrahante J.E."/>
            <person name="Garbe J."/>
            <person name="Badalamenti J.P."/>
            <person name="Herman A."/>
            <person name="Mangelson H."/>
            <person name="Liachko I."/>
            <person name="Sullivan S."/>
            <person name="Sone E.D."/>
            <person name="Koren S."/>
            <person name="Silverstein K.A.T."/>
            <person name="Beckman K.B."/>
            <person name="Gohl D.M."/>
        </authorList>
    </citation>
    <scope>NUCLEOTIDE SEQUENCE</scope>
    <source>
        <strain evidence="2">Duluth1</strain>
        <tissue evidence="2">Whole animal</tissue>
    </source>
</reference>
<gene>
    <name evidence="2" type="ORF">DPMN_003509</name>
</gene>
<dbReference type="AlphaFoldDB" id="A0A9D4MPG7"/>
<protein>
    <submittedName>
        <fullName evidence="2">Uncharacterized protein</fullName>
    </submittedName>
</protein>
<evidence type="ECO:0000313" key="2">
    <source>
        <dbReference type="EMBL" id="KAH3879604.1"/>
    </source>
</evidence>
<keyword evidence="3" id="KW-1185">Reference proteome</keyword>
<sequence>MVLRASVPATQLLTKFGEDRTQLLTKFDTAVEAAHPPRFHEDWTINVASRRMEKNLYLYGWTGMHLQKQLLTKFGEDRMKFRDRPTDRPTDGQTNKVTPI</sequence>
<accession>A0A9D4MPG7</accession>
<reference evidence="2" key="2">
    <citation type="submission" date="2020-11" db="EMBL/GenBank/DDBJ databases">
        <authorList>
            <person name="McCartney M.A."/>
            <person name="Auch B."/>
            <person name="Kono T."/>
            <person name="Mallez S."/>
            <person name="Becker A."/>
            <person name="Gohl D.M."/>
            <person name="Silverstein K.A.T."/>
            <person name="Koren S."/>
            <person name="Bechman K.B."/>
            <person name="Herman A."/>
            <person name="Abrahante J.E."/>
            <person name="Garbe J."/>
        </authorList>
    </citation>
    <scope>NUCLEOTIDE SEQUENCE</scope>
    <source>
        <strain evidence="2">Duluth1</strain>
        <tissue evidence="2">Whole animal</tissue>
    </source>
</reference>
<feature type="compositionally biased region" description="Polar residues" evidence="1">
    <location>
        <begin position="91"/>
        <end position="100"/>
    </location>
</feature>
<feature type="region of interest" description="Disordered" evidence="1">
    <location>
        <begin position="77"/>
        <end position="100"/>
    </location>
</feature>
<evidence type="ECO:0000313" key="3">
    <source>
        <dbReference type="Proteomes" id="UP000828390"/>
    </source>
</evidence>
<evidence type="ECO:0000256" key="1">
    <source>
        <dbReference type="SAM" id="MobiDB-lite"/>
    </source>
</evidence>
<proteinExistence type="predicted"/>
<feature type="compositionally biased region" description="Basic and acidic residues" evidence="1">
    <location>
        <begin position="77"/>
        <end position="90"/>
    </location>
</feature>
<name>A0A9D4MPG7_DREPO</name>
<dbReference type="EMBL" id="JAIWYP010000001">
    <property type="protein sequence ID" value="KAH3879604.1"/>
    <property type="molecule type" value="Genomic_DNA"/>
</dbReference>
<organism evidence="2 3">
    <name type="scientific">Dreissena polymorpha</name>
    <name type="common">Zebra mussel</name>
    <name type="synonym">Mytilus polymorpha</name>
    <dbReference type="NCBI Taxonomy" id="45954"/>
    <lineage>
        <taxon>Eukaryota</taxon>
        <taxon>Metazoa</taxon>
        <taxon>Spiralia</taxon>
        <taxon>Lophotrochozoa</taxon>
        <taxon>Mollusca</taxon>
        <taxon>Bivalvia</taxon>
        <taxon>Autobranchia</taxon>
        <taxon>Heteroconchia</taxon>
        <taxon>Euheterodonta</taxon>
        <taxon>Imparidentia</taxon>
        <taxon>Neoheterodontei</taxon>
        <taxon>Myida</taxon>
        <taxon>Dreissenoidea</taxon>
        <taxon>Dreissenidae</taxon>
        <taxon>Dreissena</taxon>
    </lineage>
</organism>
<comment type="caution">
    <text evidence="2">The sequence shown here is derived from an EMBL/GenBank/DDBJ whole genome shotgun (WGS) entry which is preliminary data.</text>
</comment>